<dbReference type="InterPro" id="IPR019734">
    <property type="entry name" value="TPR_rpt"/>
</dbReference>
<dbReference type="SMART" id="SM00028">
    <property type="entry name" value="TPR"/>
    <property type="match status" value="1"/>
</dbReference>
<dbReference type="Pfam" id="PF00856">
    <property type="entry name" value="SET"/>
    <property type="match status" value="1"/>
</dbReference>
<dbReference type="EMBL" id="CDPU01000038">
    <property type="protein sequence ID" value="CEO53924.1"/>
    <property type="molecule type" value="Genomic_DNA"/>
</dbReference>
<dbReference type="Gene3D" id="2.170.270.10">
    <property type="entry name" value="SET domain"/>
    <property type="match status" value="1"/>
</dbReference>
<sequence>MDIDDGSSMPEFIETLERQKENLRRAQARRGEKPEFMVPRALIVAKLQLQSMAQRRKPSNGQFYFQTSFLPAAYPPSTGSLDELKKMMIKDLHMELHHEGAFLVVKSITPPTRLTAILTAVEDENQDAVTLQLYNQEKETERPVDDIIGEGMVVLLKNPYLKTTSDGSYGLRVDHLSDIVRLERHDERVPSKWRINLYDDSKKALFWKNLGNQFFGNAQYRGAIERYTEALKHCPTEEEERIIKLNRAMAFLKTQQFEAALSDIESAPDGPNLVEKALDRKAQALYGLGKYRESSYVLKEMSQNFAGNTSVHQRLARTTERVKEQERGLYDFARMQREASSQRPPHLDFATYIGPVEIGPSGSKGRGLFTTRAVKAGDLLLCEKAFAHAFVDTKGVHKQDLTVLIDAERDMITVGGQAELIRLVAQKLYHNPSMAAAITGLHRGSYQPVDVTEVDGIPIVDTFLISRIISLNCFGCPLTTLDLKTRGGNQGVIDEKIHHSCGLWPMASYINHSCDRNVTRAFIGDFMIVRATRDIDGGTELKWWYYEPGQDDKKGPSNHWGFRCDCAICTDDQATPPQILAERKRLGKVLKAQGISVRAGKIESMLAKMKLTYHKPASEVPRLDMYNFQVRLAIRYLEANQPTKAVERGLEALGSLGFIIEGATMPKCGTSYGTILIKQWGVDCDIFKCWRVLSNAYSMLGAFGLASQAESFGKISYKACIGEDASFDRY</sequence>
<dbReference type="SUPFAM" id="SSF48452">
    <property type="entry name" value="TPR-like"/>
    <property type="match status" value="1"/>
</dbReference>
<dbReference type="InterPro" id="IPR011990">
    <property type="entry name" value="TPR-like_helical_dom_sf"/>
</dbReference>
<feature type="domain" description="SET" evidence="2">
    <location>
        <begin position="354"/>
        <end position="546"/>
    </location>
</feature>
<dbReference type="PANTHER" id="PTHR47643">
    <property type="entry name" value="TPR DOMAIN PROTEIN (AFU_ORTHOLOGUE AFUA_5G12710)"/>
    <property type="match status" value="1"/>
</dbReference>
<proteinExistence type="predicted"/>
<dbReference type="Gene3D" id="1.25.40.10">
    <property type="entry name" value="Tetratricopeptide repeat domain"/>
    <property type="match status" value="1"/>
</dbReference>
<reference evidence="3" key="1">
    <citation type="submission" date="2015-01" db="EMBL/GenBank/DDBJ databases">
        <authorList>
            <person name="Durling Mikael"/>
        </authorList>
    </citation>
    <scope>NUCLEOTIDE SEQUENCE</scope>
</reference>
<dbReference type="InterPro" id="IPR053209">
    <property type="entry name" value="Gramillin-biosynth_MTr"/>
</dbReference>
<dbReference type="PANTHER" id="PTHR47643:SF2">
    <property type="entry name" value="TPR DOMAIN PROTEIN (AFU_ORTHOLOGUE AFUA_5G12710)"/>
    <property type="match status" value="1"/>
</dbReference>
<dbReference type="SUPFAM" id="SSF82199">
    <property type="entry name" value="SET domain"/>
    <property type="match status" value="1"/>
</dbReference>
<dbReference type="PROSITE" id="PS50280">
    <property type="entry name" value="SET"/>
    <property type="match status" value="1"/>
</dbReference>
<dbReference type="InterPro" id="IPR001214">
    <property type="entry name" value="SET_dom"/>
</dbReference>
<evidence type="ECO:0000256" key="1">
    <source>
        <dbReference type="PROSITE-ProRule" id="PRU00339"/>
    </source>
</evidence>
<keyword evidence="1" id="KW-0802">TPR repeat</keyword>
<protein>
    <recommendedName>
        <fullName evidence="2">SET domain-containing protein</fullName>
    </recommendedName>
</protein>
<dbReference type="InterPro" id="IPR046341">
    <property type="entry name" value="SET_dom_sf"/>
</dbReference>
<organism evidence="3">
    <name type="scientific">Bionectria ochroleuca</name>
    <name type="common">Gliocladium roseum</name>
    <dbReference type="NCBI Taxonomy" id="29856"/>
    <lineage>
        <taxon>Eukaryota</taxon>
        <taxon>Fungi</taxon>
        <taxon>Dikarya</taxon>
        <taxon>Ascomycota</taxon>
        <taxon>Pezizomycotina</taxon>
        <taxon>Sordariomycetes</taxon>
        <taxon>Hypocreomycetidae</taxon>
        <taxon>Hypocreales</taxon>
        <taxon>Bionectriaceae</taxon>
        <taxon>Clonostachys</taxon>
    </lineage>
</organism>
<evidence type="ECO:0000259" key="2">
    <source>
        <dbReference type="PROSITE" id="PS50280"/>
    </source>
</evidence>
<dbReference type="AlphaFoldDB" id="A0A0B7K9Y0"/>
<evidence type="ECO:0000313" key="3">
    <source>
        <dbReference type="EMBL" id="CEO53924.1"/>
    </source>
</evidence>
<gene>
    <name evidence="3" type="ORF">BN869_000009982_1</name>
</gene>
<dbReference type="PROSITE" id="PS50005">
    <property type="entry name" value="TPR"/>
    <property type="match status" value="1"/>
</dbReference>
<feature type="repeat" description="TPR" evidence="1">
    <location>
        <begin position="204"/>
        <end position="237"/>
    </location>
</feature>
<accession>A0A0B7K9Y0</accession>
<name>A0A0B7K9Y0_BIOOC</name>